<dbReference type="EMBL" id="HACG01008171">
    <property type="protein sequence ID" value="CEK55036.1"/>
    <property type="molecule type" value="Transcribed_RNA"/>
</dbReference>
<evidence type="ECO:0000256" key="1">
    <source>
        <dbReference type="SAM" id="MobiDB-lite"/>
    </source>
</evidence>
<evidence type="ECO:0000313" key="2">
    <source>
        <dbReference type="EMBL" id="CEK55036.1"/>
    </source>
</evidence>
<gene>
    <name evidence="2" type="primary">ORF24209</name>
</gene>
<proteinExistence type="predicted"/>
<feature type="region of interest" description="Disordered" evidence="1">
    <location>
        <begin position="64"/>
        <end position="83"/>
    </location>
</feature>
<feature type="non-terminal residue" evidence="2">
    <location>
        <position position="83"/>
    </location>
</feature>
<dbReference type="AlphaFoldDB" id="A0A0B6YGX4"/>
<accession>A0A0B6YGX4</accession>
<feature type="compositionally biased region" description="Basic residues" evidence="1">
    <location>
        <begin position="74"/>
        <end position="83"/>
    </location>
</feature>
<reference evidence="2" key="1">
    <citation type="submission" date="2014-12" db="EMBL/GenBank/DDBJ databases">
        <title>Insight into the proteome of Arion vulgaris.</title>
        <authorList>
            <person name="Aradska J."/>
            <person name="Bulat T."/>
            <person name="Smidak R."/>
            <person name="Sarate P."/>
            <person name="Gangsoo J."/>
            <person name="Sialana F."/>
            <person name="Bilban M."/>
            <person name="Lubec G."/>
        </authorList>
    </citation>
    <scope>NUCLEOTIDE SEQUENCE</scope>
    <source>
        <tissue evidence="2">Skin</tissue>
    </source>
</reference>
<sequence length="83" mass="9823">YVVPTPHRDRLCSNSWNLLHQPSTTANLNKNRLSLSCRTLGHRNDRIFLSGEILDRQHHLSWNKDNPYHSGEIRHRHRDNGYV</sequence>
<organism evidence="2">
    <name type="scientific">Arion vulgaris</name>
    <dbReference type="NCBI Taxonomy" id="1028688"/>
    <lineage>
        <taxon>Eukaryota</taxon>
        <taxon>Metazoa</taxon>
        <taxon>Spiralia</taxon>
        <taxon>Lophotrochozoa</taxon>
        <taxon>Mollusca</taxon>
        <taxon>Gastropoda</taxon>
        <taxon>Heterobranchia</taxon>
        <taxon>Euthyneura</taxon>
        <taxon>Panpulmonata</taxon>
        <taxon>Eupulmonata</taxon>
        <taxon>Stylommatophora</taxon>
        <taxon>Helicina</taxon>
        <taxon>Arionoidea</taxon>
        <taxon>Arionidae</taxon>
        <taxon>Arion</taxon>
    </lineage>
</organism>
<feature type="non-terminal residue" evidence="2">
    <location>
        <position position="1"/>
    </location>
</feature>
<name>A0A0B6YGX4_9EUPU</name>
<protein>
    <submittedName>
        <fullName evidence="2">Uncharacterized protein</fullName>
    </submittedName>
</protein>